<dbReference type="AlphaFoldDB" id="A0A8T0H9C4"/>
<feature type="transmembrane region" description="Helical" evidence="1">
    <location>
        <begin position="21"/>
        <end position="42"/>
    </location>
</feature>
<protein>
    <submittedName>
        <fullName evidence="2">Uncharacterized protein</fullName>
    </submittedName>
</protein>
<gene>
    <name evidence="2" type="ORF">KC19_6G025000</name>
</gene>
<reference evidence="2 3" key="1">
    <citation type="submission" date="2020-06" db="EMBL/GenBank/DDBJ databases">
        <title>WGS assembly of Ceratodon purpureus strain R40.</title>
        <authorList>
            <person name="Carey S.B."/>
            <person name="Jenkins J."/>
            <person name="Shu S."/>
            <person name="Lovell J.T."/>
            <person name="Sreedasyam A."/>
            <person name="Maumus F."/>
            <person name="Tiley G.P."/>
            <person name="Fernandez-Pozo N."/>
            <person name="Barry K."/>
            <person name="Chen C."/>
            <person name="Wang M."/>
            <person name="Lipzen A."/>
            <person name="Daum C."/>
            <person name="Saski C.A."/>
            <person name="Payton A.C."/>
            <person name="Mcbreen J.C."/>
            <person name="Conrad R.E."/>
            <person name="Kollar L.M."/>
            <person name="Olsson S."/>
            <person name="Huttunen S."/>
            <person name="Landis J.B."/>
            <person name="Wickett N.J."/>
            <person name="Johnson M.G."/>
            <person name="Rensing S.A."/>
            <person name="Grimwood J."/>
            <person name="Schmutz J."/>
            <person name="Mcdaniel S.F."/>
        </authorList>
    </citation>
    <scope>NUCLEOTIDE SEQUENCE [LARGE SCALE GENOMIC DNA]</scope>
    <source>
        <strain evidence="2 3">R40</strain>
    </source>
</reference>
<accession>A0A8T0H9C4</accession>
<dbReference type="EMBL" id="CM026427">
    <property type="protein sequence ID" value="KAG0568516.1"/>
    <property type="molecule type" value="Genomic_DNA"/>
</dbReference>
<sequence length="52" mass="5988">MSICAREVCRRVRFRGRLQQVVDVLVSLVFLICFPSASRASFGLWDEDEIRG</sequence>
<evidence type="ECO:0000313" key="2">
    <source>
        <dbReference type="EMBL" id="KAG0568516.1"/>
    </source>
</evidence>
<keyword evidence="3" id="KW-1185">Reference proteome</keyword>
<proteinExistence type="predicted"/>
<keyword evidence="1" id="KW-1133">Transmembrane helix</keyword>
<name>A0A8T0H9C4_CERPU</name>
<dbReference type="Proteomes" id="UP000822688">
    <property type="component" value="Chromosome 6"/>
</dbReference>
<evidence type="ECO:0000313" key="3">
    <source>
        <dbReference type="Proteomes" id="UP000822688"/>
    </source>
</evidence>
<evidence type="ECO:0000256" key="1">
    <source>
        <dbReference type="SAM" id="Phobius"/>
    </source>
</evidence>
<organism evidence="2 3">
    <name type="scientific">Ceratodon purpureus</name>
    <name type="common">Fire moss</name>
    <name type="synonym">Dicranum purpureum</name>
    <dbReference type="NCBI Taxonomy" id="3225"/>
    <lineage>
        <taxon>Eukaryota</taxon>
        <taxon>Viridiplantae</taxon>
        <taxon>Streptophyta</taxon>
        <taxon>Embryophyta</taxon>
        <taxon>Bryophyta</taxon>
        <taxon>Bryophytina</taxon>
        <taxon>Bryopsida</taxon>
        <taxon>Dicranidae</taxon>
        <taxon>Pseudoditrichales</taxon>
        <taxon>Ditrichaceae</taxon>
        <taxon>Ceratodon</taxon>
    </lineage>
</organism>
<keyword evidence="1" id="KW-0472">Membrane</keyword>
<keyword evidence="1" id="KW-0812">Transmembrane</keyword>
<comment type="caution">
    <text evidence="2">The sequence shown here is derived from an EMBL/GenBank/DDBJ whole genome shotgun (WGS) entry which is preliminary data.</text>
</comment>